<accession>A0A2H0BET6</accession>
<name>A0A2H0BET6_UNCKA</name>
<dbReference type="AlphaFoldDB" id="A0A2H0BET6"/>
<evidence type="ECO:0000313" key="1">
    <source>
        <dbReference type="EMBL" id="PIP56141.1"/>
    </source>
</evidence>
<dbReference type="EMBL" id="PCSU01000080">
    <property type="protein sequence ID" value="PIP56141.1"/>
    <property type="molecule type" value="Genomic_DNA"/>
</dbReference>
<evidence type="ECO:0008006" key="3">
    <source>
        <dbReference type="Google" id="ProtNLM"/>
    </source>
</evidence>
<reference evidence="1 2" key="1">
    <citation type="submission" date="2017-09" db="EMBL/GenBank/DDBJ databases">
        <title>Depth-based differentiation of microbial function through sediment-hosted aquifers and enrichment of novel symbionts in the deep terrestrial subsurface.</title>
        <authorList>
            <person name="Probst A.J."/>
            <person name="Ladd B."/>
            <person name="Jarett J.K."/>
            <person name="Geller-Mcgrath D.E."/>
            <person name="Sieber C.M."/>
            <person name="Emerson J.B."/>
            <person name="Anantharaman K."/>
            <person name="Thomas B.C."/>
            <person name="Malmstrom R."/>
            <person name="Stieglmeier M."/>
            <person name="Klingl A."/>
            <person name="Woyke T."/>
            <person name="Ryan C.M."/>
            <person name="Banfield J.F."/>
        </authorList>
    </citation>
    <scope>NUCLEOTIDE SEQUENCE [LARGE SCALE GENOMIC DNA]</scope>
    <source>
        <strain evidence="1">CG22_combo_CG10-13_8_21_14_all_39_12</strain>
    </source>
</reference>
<evidence type="ECO:0000313" key="2">
    <source>
        <dbReference type="Proteomes" id="UP000228495"/>
    </source>
</evidence>
<sequence>MAEPRHKQVTHLLIGGMSTAAVGVEEVFSWLSPWRRRSNNVAKNVWFIGGPDGEMVEIEKLLISLGEEVVNLGLGWGAKALDYLPQILAVMERGDTPVLIELDGLLVVNHHMDDSGREASILQVCAILGKEPTRWMQLVAANDVSGFFGLRDFGATPEDIERTMRFDREAQGFTLEMEAISAQAVADAEYIVDIDLTIVYLPFSKFAAAKAILWLSGHKNIVCIAADGEIEFQGDGAVAKAVAKEFASSNPWSGGSGLGHAGRPDAYVGGYANTEKLVEFVQAQLGSTFR</sequence>
<dbReference type="Proteomes" id="UP000228495">
    <property type="component" value="Unassembled WGS sequence"/>
</dbReference>
<gene>
    <name evidence="1" type="ORF">COX05_04630</name>
</gene>
<proteinExistence type="predicted"/>
<comment type="caution">
    <text evidence="1">The sequence shown here is derived from an EMBL/GenBank/DDBJ whole genome shotgun (WGS) entry which is preliminary data.</text>
</comment>
<protein>
    <recommendedName>
        <fullName evidence="3">DHHA1 domain-containing protein</fullName>
    </recommendedName>
</protein>
<organism evidence="1 2">
    <name type="scientific">candidate division WWE3 bacterium CG22_combo_CG10-13_8_21_14_all_39_12</name>
    <dbReference type="NCBI Taxonomy" id="1975094"/>
    <lineage>
        <taxon>Bacteria</taxon>
        <taxon>Katanobacteria</taxon>
    </lineage>
</organism>